<reference evidence="2 3" key="1">
    <citation type="submission" date="2019-07" db="EMBL/GenBank/DDBJ databases">
        <title>Genomic Encyclopedia of Archaeal and Bacterial Type Strains, Phase II (KMG-II): from individual species to whole genera.</title>
        <authorList>
            <person name="Goeker M."/>
        </authorList>
    </citation>
    <scope>NUCLEOTIDE SEQUENCE [LARGE SCALE GENOMIC DNA]</scope>
    <source>
        <strain evidence="2 3">ATCC BAA-1854</strain>
    </source>
</reference>
<dbReference type="OrthoDB" id="9811153at2"/>
<name>A0A562TS03_9SPHI</name>
<dbReference type="InterPro" id="IPR014710">
    <property type="entry name" value="RmlC-like_jellyroll"/>
</dbReference>
<dbReference type="AlphaFoldDB" id="A0A562TS03"/>
<evidence type="ECO:0000313" key="2">
    <source>
        <dbReference type="EMBL" id="TWI95570.1"/>
    </source>
</evidence>
<organism evidence="2 3">
    <name type="scientific">Mucilaginibacter frigoritolerans</name>
    <dbReference type="NCBI Taxonomy" id="652788"/>
    <lineage>
        <taxon>Bacteria</taxon>
        <taxon>Pseudomonadati</taxon>
        <taxon>Bacteroidota</taxon>
        <taxon>Sphingobacteriia</taxon>
        <taxon>Sphingobacteriales</taxon>
        <taxon>Sphingobacteriaceae</taxon>
        <taxon>Mucilaginibacter</taxon>
    </lineage>
</organism>
<accession>A0A562TS03</accession>
<dbReference type="GO" id="GO:0051213">
    <property type="term" value="F:dioxygenase activity"/>
    <property type="evidence" value="ECO:0007669"/>
    <property type="project" value="UniProtKB-KW"/>
</dbReference>
<dbReference type="EMBL" id="VLLI01000015">
    <property type="protein sequence ID" value="TWI95570.1"/>
    <property type="molecule type" value="Genomic_DNA"/>
</dbReference>
<dbReference type="InterPro" id="IPR025499">
    <property type="entry name" value="KdgF"/>
</dbReference>
<evidence type="ECO:0000313" key="3">
    <source>
        <dbReference type="Proteomes" id="UP000317010"/>
    </source>
</evidence>
<comment type="caution">
    <text evidence="2">The sequence shown here is derived from an EMBL/GenBank/DDBJ whole genome shotgun (WGS) entry which is preliminary data.</text>
</comment>
<gene>
    <name evidence="2" type="ORF">JN11_04309</name>
</gene>
<protein>
    <submittedName>
        <fullName evidence="2">Quercetin dioxygenase-like cupin family protein</fullName>
    </submittedName>
</protein>
<dbReference type="InterPro" id="IPR011051">
    <property type="entry name" value="RmlC_Cupin_sf"/>
</dbReference>
<dbReference type="Pfam" id="PF07883">
    <property type="entry name" value="Cupin_2"/>
    <property type="match status" value="1"/>
</dbReference>
<dbReference type="PIRSF" id="PIRSF029883">
    <property type="entry name" value="KdgF"/>
    <property type="match status" value="1"/>
</dbReference>
<dbReference type="InterPro" id="IPR052535">
    <property type="entry name" value="Bacilysin_H2HPP_isomerase"/>
</dbReference>
<keyword evidence="2" id="KW-0223">Dioxygenase</keyword>
<feature type="domain" description="Cupin type-2" evidence="1">
    <location>
        <begin position="38"/>
        <end position="93"/>
    </location>
</feature>
<proteinExistence type="predicted"/>
<dbReference type="PANTHER" id="PTHR40112">
    <property type="entry name" value="H2HPP ISOMERASE"/>
    <property type="match status" value="1"/>
</dbReference>
<dbReference type="PANTHER" id="PTHR40112:SF1">
    <property type="entry name" value="H2HPP ISOMERASE"/>
    <property type="match status" value="1"/>
</dbReference>
<dbReference type="InterPro" id="IPR013096">
    <property type="entry name" value="Cupin_2"/>
</dbReference>
<dbReference type="RefSeq" id="WP_144915927.1">
    <property type="nucleotide sequence ID" value="NZ_VLLI01000015.1"/>
</dbReference>
<dbReference type="Gene3D" id="2.60.120.10">
    <property type="entry name" value="Jelly Rolls"/>
    <property type="match status" value="1"/>
</dbReference>
<dbReference type="CDD" id="cd02238">
    <property type="entry name" value="cupin_KdgF"/>
    <property type="match status" value="1"/>
</dbReference>
<sequence length="118" mass="13089">MIQSNLFQAEATTEWESVGKGVQRQVFGYDDTLMLVKVKFEKGGCGELHSHTHSQVSYVESGVFEMTIGETKKIISKGDGYYAPPSTIHGCVCLEAGMLVDAFSPARWEFIKHEPDTL</sequence>
<keyword evidence="3" id="KW-1185">Reference proteome</keyword>
<dbReference type="Proteomes" id="UP000317010">
    <property type="component" value="Unassembled WGS sequence"/>
</dbReference>
<dbReference type="SUPFAM" id="SSF51182">
    <property type="entry name" value="RmlC-like cupins"/>
    <property type="match status" value="1"/>
</dbReference>
<keyword evidence="2" id="KW-0560">Oxidoreductase</keyword>
<evidence type="ECO:0000259" key="1">
    <source>
        <dbReference type="Pfam" id="PF07883"/>
    </source>
</evidence>